<keyword evidence="1" id="KW-0812">Transmembrane</keyword>
<sequence length="277" mass="31457">MTIFSVAIIYRCSTFADGGISVPHVQCRGQIWASPQMLWSYSWGHYQWRQPCRNATITMHNADSESPQRPQLPQSHSQMDTKYMNMLLALDSIPRLHNMLASFFTWILLAGFVLFPGTFTSLQNTQVDVSNEVGRQVLKVVAHVPLFVIAFICCGIGAVGMVYLWWRWMYNYVWLVNRIFLPGLLNSLAGIISTLVNVYGVQHGDFSTTSKTTIVVTGVSTLICGVLTLYYSLWKLRRVKMRHDHEIGKERAGRHGEGIVEQIKRKAQEKEPESGMV</sequence>
<dbReference type="Proteomes" id="UP000807353">
    <property type="component" value="Unassembled WGS sequence"/>
</dbReference>
<feature type="transmembrane region" description="Helical" evidence="1">
    <location>
        <begin position="142"/>
        <end position="166"/>
    </location>
</feature>
<evidence type="ECO:0000256" key="1">
    <source>
        <dbReference type="SAM" id="Phobius"/>
    </source>
</evidence>
<accession>A0A9P5YAU6</accession>
<dbReference type="AlphaFoldDB" id="A0A9P5YAU6"/>
<gene>
    <name evidence="2" type="ORF">BDZ94DRAFT_1252485</name>
</gene>
<feature type="transmembrane region" description="Helical" evidence="1">
    <location>
        <begin position="103"/>
        <end position="122"/>
    </location>
</feature>
<keyword evidence="1" id="KW-1133">Transmembrane helix</keyword>
<dbReference type="SUPFAM" id="SSF103473">
    <property type="entry name" value="MFS general substrate transporter"/>
    <property type="match status" value="1"/>
</dbReference>
<keyword evidence="1" id="KW-0472">Membrane</keyword>
<proteinExistence type="predicted"/>
<organism evidence="2 3">
    <name type="scientific">Collybia nuda</name>
    <dbReference type="NCBI Taxonomy" id="64659"/>
    <lineage>
        <taxon>Eukaryota</taxon>
        <taxon>Fungi</taxon>
        <taxon>Dikarya</taxon>
        <taxon>Basidiomycota</taxon>
        <taxon>Agaricomycotina</taxon>
        <taxon>Agaricomycetes</taxon>
        <taxon>Agaricomycetidae</taxon>
        <taxon>Agaricales</taxon>
        <taxon>Tricholomatineae</taxon>
        <taxon>Clitocybaceae</taxon>
        <taxon>Collybia</taxon>
    </lineage>
</organism>
<protein>
    <submittedName>
        <fullName evidence="2">Uncharacterized protein</fullName>
    </submittedName>
</protein>
<reference evidence="2" key="1">
    <citation type="submission" date="2020-11" db="EMBL/GenBank/DDBJ databases">
        <authorList>
            <consortium name="DOE Joint Genome Institute"/>
            <person name="Ahrendt S."/>
            <person name="Riley R."/>
            <person name="Andreopoulos W."/>
            <person name="Labutti K."/>
            <person name="Pangilinan J."/>
            <person name="Ruiz-Duenas F.J."/>
            <person name="Barrasa J.M."/>
            <person name="Sanchez-Garcia M."/>
            <person name="Camarero S."/>
            <person name="Miyauchi S."/>
            <person name="Serrano A."/>
            <person name="Linde D."/>
            <person name="Babiker R."/>
            <person name="Drula E."/>
            <person name="Ayuso-Fernandez I."/>
            <person name="Pacheco R."/>
            <person name="Padilla G."/>
            <person name="Ferreira P."/>
            <person name="Barriuso J."/>
            <person name="Kellner H."/>
            <person name="Castanera R."/>
            <person name="Alfaro M."/>
            <person name="Ramirez L."/>
            <person name="Pisabarro A.G."/>
            <person name="Kuo A."/>
            <person name="Tritt A."/>
            <person name="Lipzen A."/>
            <person name="He G."/>
            <person name="Yan M."/>
            <person name="Ng V."/>
            <person name="Cullen D."/>
            <person name="Martin F."/>
            <person name="Rosso M.-N."/>
            <person name="Henrissat B."/>
            <person name="Hibbett D."/>
            <person name="Martinez A.T."/>
            <person name="Grigoriev I.V."/>
        </authorList>
    </citation>
    <scope>NUCLEOTIDE SEQUENCE</scope>
    <source>
        <strain evidence="2">CBS 247.69</strain>
    </source>
</reference>
<feature type="transmembrane region" description="Helical" evidence="1">
    <location>
        <begin position="212"/>
        <end position="233"/>
    </location>
</feature>
<feature type="transmembrane region" description="Helical" evidence="1">
    <location>
        <begin position="178"/>
        <end position="200"/>
    </location>
</feature>
<dbReference type="OrthoDB" id="3254104at2759"/>
<dbReference type="EMBL" id="MU150244">
    <property type="protein sequence ID" value="KAF9465889.1"/>
    <property type="molecule type" value="Genomic_DNA"/>
</dbReference>
<evidence type="ECO:0000313" key="2">
    <source>
        <dbReference type="EMBL" id="KAF9465889.1"/>
    </source>
</evidence>
<name>A0A9P5YAU6_9AGAR</name>
<comment type="caution">
    <text evidence="2">The sequence shown here is derived from an EMBL/GenBank/DDBJ whole genome shotgun (WGS) entry which is preliminary data.</text>
</comment>
<evidence type="ECO:0000313" key="3">
    <source>
        <dbReference type="Proteomes" id="UP000807353"/>
    </source>
</evidence>
<dbReference type="InterPro" id="IPR036259">
    <property type="entry name" value="MFS_trans_sf"/>
</dbReference>
<keyword evidence="3" id="KW-1185">Reference proteome</keyword>